<dbReference type="SUPFAM" id="SSF81301">
    <property type="entry name" value="Nucleotidyltransferase"/>
    <property type="match status" value="1"/>
</dbReference>
<gene>
    <name evidence="3" type="ORF">DWY25_05445</name>
</gene>
<dbReference type="UniPathway" id="UPA00908">
    <property type="reaction ID" value="UER00884"/>
</dbReference>
<comment type="caution">
    <text evidence="3">The sequence shown here is derived from an EMBL/GenBank/DDBJ whole genome shotgun (WGS) entry which is preliminary data.</text>
</comment>
<dbReference type="PANTHER" id="PTHR41773:SF1">
    <property type="entry name" value="RELA_SPOT DOMAIN-CONTAINING PROTEIN"/>
    <property type="match status" value="1"/>
</dbReference>
<evidence type="ECO:0000259" key="2">
    <source>
        <dbReference type="SMART" id="SM00954"/>
    </source>
</evidence>
<proteinExistence type="predicted"/>
<dbReference type="InterPro" id="IPR007685">
    <property type="entry name" value="RelA_SpoT"/>
</dbReference>
<protein>
    <submittedName>
        <fullName evidence="3">RelA/spoT family protein</fullName>
    </submittedName>
</protein>
<dbReference type="PANTHER" id="PTHR41773">
    <property type="entry name" value="GTP PYROPHOSPHATASE-RELATED"/>
    <property type="match status" value="1"/>
</dbReference>
<dbReference type="Pfam" id="PF04607">
    <property type="entry name" value="RelA_SpoT"/>
    <property type="match status" value="1"/>
</dbReference>
<accession>A0A412G3U2</accession>
<sequence>MRLELFDLIDDSVKLLELNNPSYQYVEGAIKGCFEHLLEDYMDYVVGFSSRIKSIGSLKEKMIRNKYYLQFSTGEEVLNFLPDLIGLTVECRFISDENRIYQAIRHHFSFVEDQEYAQCMLYPDLCLNLAMPQPQLQRNGFTIYRIDGYYLFNGRKVNFELQIKSMVHSFWSEIEHQVVYKNTQYVMFDSFMKDILASIRDNLDVVDHQLEIVYTQILNQNKDKDIGMSERGFKMFMAKSISDLYAIKMIESIGFTTDFKKCSAVLSQYIYIKDFVQSDQPQQKMVEYFEHFNLLKISDLDFTEPITLEKEFIHYDPFCDVLGRYWQSIINIDFEWHVFFVMLFAIQPGNNIQDFTMFVEVLKSLIVNRFWYEKKFTALDNVSAQTIRDDLLRCVAEAMVEVGKVEIIHEDRLLQIMELFHEEIDRLDEMLESLEEYQLQRKDILTHLKHKICALFY</sequence>
<organism evidence="3 4">
    <name type="scientific">Holdemania filiformis</name>
    <dbReference type="NCBI Taxonomy" id="61171"/>
    <lineage>
        <taxon>Bacteria</taxon>
        <taxon>Bacillati</taxon>
        <taxon>Bacillota</taxon>
        <taxon>Erysipelotrichia</taxon>
        <taxon>Erysipelotrichales</taxon>
        <taxon>Erysipelotrichaceae</taxon>
        <taxon>Holdemania</taxon>
    </lineage>
</organism>
<dbReference type="InterPro" id="IPR043519">
    <property type="entry name" value="NT_sf"/>
</dbReference>
<evidence type="ECO:0000256" key="1">
    <source>
        <dbReference type="ARBA" id="ARBA00004976"/>
    </source>
</evidence>
<dbReference type="SMART" id="SM00954">
    <property type="entry name" value="RelA_SpoT"/>
    <property type="match status" value="1"/>
</dbReference>
<dbReference type="Proteomes" id="UP000284178">
    <property type="component" value="Unassembled WGS sequence"/>
</dbReference>
<dbReference type="AlphaFoldDB" id="A0A412G3U2"/>
<dbReference type="EMBL" id="QRUP01000005">
    <property type="protein sequence ID" value="RGR75223.1"/>
    <property type="molecule type" value="Genomic_DNA"/>
</dbReference>
<keyword evidence="4" id="KW-1185">Reference proteome</keyword>
<name>A0A412G3U2_9FIRM</name>
<dbReference type="GeneID" id="83014849"/>
<dbReference type="Gene3D" id="3.30.460.10">
    <property type="entry name" value="Beta Polymerase, domain 2"/>
    <property type="match status" value="1"/>
</dbReference>
<reference evidence="3 4" key="1">
    <citation type="submission" date="2018-08" db="EMBL/GenBank/DDBJ databases">
        <title>A genome reference for cultivated species of the human gut microbiota.</title>
        <authorList>
            <person name="Zou Y."/>
            <person name="Xue W."/>
            <person name="Luo G."/>
        </authorList>
    </citation>
    <scope>NUCLEOTIDE SEQUENCE [LARGE SCALE GENOMIC DNA]</scope>
    <source>
        <strain evidence="3 4">AF24-29</strain>
    </source>
</reference>
<dbReference type="RefSeq" id="WP_006059103.1">
    <property type="nucleotide sequence ID" value="NZ_CABJCV010000005.1"/>
</dbReference>
<evidence type="ECO:0000313" key="3">
    <source>
        <dbReference type="EMBL" id="RGR75223.1"/>
    </source>
</evidence>
<comment type="pathway">
    <text evidence="1">Purine metabolism; ppGpp biosynthesis; ppGpp from GTP: step 1/2.</text>
</comment>
<feature type="domain" description="RelA/SpoT" evidence="2">
    <location>
        <begin position="50"/>
        <end position="186"/>
    </location>
</feature>
<evidence type="ECO:0000313" key="4">
    <source>
        <dbReference type="Proteomes" id="UP000284178"/>
    </source>
</evidence>
<dbReference type="GO" id="GO:0015970">
    <property type="term" value="P:guanosine tetraphosphate biosynthetic process"/>
    <property type="evidence" value="ECO:0007669"/>
    <property type="project" value="UniProtKB-UniPathway"/>
</dbReference>